<proteinExistence type="predicted"/>
<dbReference type="Proteomes" id="UP000784294">
    <property type="component" value="Unassembled WGS sequence"/>
</dbReference>
<evidence type="ECO:0000313" key="2">
    <source>
        <dbReference type="Proteomes" id="UP000784294"/>
    </source>
</evidence>
<evidence type="ECO:0000313" key="1">
    <source>
        <dbReference type="EMBL" id="VEL36053.1"/>
    </source>
</evidence>
<sequence length="95" mass="10460">MCHPARRSKKPAWTGIILIKYPDLAEPRLGGGESKKRVDAPRCWDRCLQHHHRLESNLLSFPPSPPPPSCSGGSLQGCLRVCSHSHVPKVPTTCS</sequence>
<dbReference type="EMBL" id="CAAALY010251294">
    <property type="protein sequence ID" value="VEL36053.1"/>
    <property type="molecule type" value="Genomic_DNA"/>
</dbReference>
<keyword evidence="2" id="KW-1185">Reference proteome</keyword>
<protein>
    <submittedName>
        <fullName evidence="1">Uncharacterized protein</fullName>
    </submittedName>
</protein>
<organism evidence="1 2">
    <name type="scientific">Protopolystoma xenopodis</name>
    <dbReference type="NCBI Taxonomy" id="117903"/>
    <lineage>
        <taxon>Eukaryota</taxon>
        <taxon>Metazoa</taxon>
        <taxon>Spiralia</taxon>
        <taxon>Lophotrochozoa</taxon>
        <taxon>Platyhelminthes</taxon>
        <taxon>Monogenea</taxon>
        <taxon>Polyopisthocotylea</taxon>
        <taxon>Polystomatidea</taxon>
        <taxon>Polystomatidae</taxon>
        <taxon>Protopolystoma</taxon>
    </lineage>
</organism>
<gene>
    <name evidence="1" type="ORF">PXEA_LOCUS29493</name>
</gene>
<accession>A0A448XGJ5</accession>
<name>A0A448XGJ5_9PLAT</name>
<dbReference type="AlphaFoldDB" id="A0A448XGJ5"/>
<comment type="caution">
    <text evidence="1">The sequence shown here is derived from an EMBL/GenBank/DDBJ whole genome shotgun (WGS) entry which is preliminary data.</text>
</comment>
<reference evidence="1" key="1">
    <citation type="submission" date="2018-11" db="EMBL/GenBank/DDBJ databases">
        <authorList>
            <consortium name="Pathogen Informatics"/>
        </authorList>
    </citation>
    <scope>NUCLEOTIDE SEQUENCE</scope>
</reference>